<dbReference type="InterPro" id="IPR000847">
    <property type="entry name" value="LysR_HTH_N"/>
</dbReference>
<dbReference type="Gene3D" id="1.10.10.10">
    <property type="entry name" value="Winged helix-like DNA-binding domain superfamily/Winged helix DNA-binding domain"/>
    <property type="match status" value="1"/>
</dbReference>
<keyword evidence="2" id="KW-0805">Transcription regulation</keyword>
<dbReference type="SUPFAM" id="SSF46785">
    <property type="entry name" value="Winged helix' DNA-binding domain"/>
    <property type="match status" value="1"/>
</dbReference>
<evidence type="ECO:0000313" key="7">
    <source>
        <dbReference type="Proteomes" id="UP000813672"/>
    </source>
</evidence>
<dbReference type="InterPro" id="IPR058163">
    <property type="entry name" value="LysR-type_TF_proteobact-type"/>
</dbReference>
<dbReference type="AlphaFoldDB" id="A0A9Q3WM60"/>
<feature type="domain" description="HTH lysR-type" evidence="5">
    <location>
        <begin position="6"/>
        <end position="63"/>
    </location>
</feature>
<dbReference type="EMBL" id="JAGQAF010000009">
    <property type="protein sequence ID" value="MCE8538775.1"/>
    <property type="molecule type" value="Genomic_DNA"/>
</dbReference>
<dbReference type="Proteomes" id="UP000813672">
    <property type="component" value="Unassembled WGS sequence"/>
</dbReference>
<dbReference type="GO" id="GO:0006351">
    <property type="term" value="P:DNA-templated transcription"/>
    <property type="evidence" value="ECO:0007669"/>
    <property type="project" value="TreeGrafter"/>
</dbReference>
<evidence type="ECO:0000313" key="6">
    <source>
        <dbReference type="EMBL" id="MCE8538775.1"/>
    </source>
</evidence>
<evidence type="ECO:0000256" key="2">
    <source>
        <dbReference type="ARBA" id="ARBA00023015"/>
    </source>
</evidence>
<proteinExistence type="inferred from homology"/>
<keyword evidence="4" id="KW-0804">Transcription</keyword>
<accession>A0A9Q3WM60</accession>
<comment type="caution">
    <text evidence="6">The sequence shown here is derived from an EMBL/GenBank/DDBJ whole genome shotgun (WGS) entry which is preliminary data.</text>
</comment>
<gene>
    <name evidence="6" type="ORF">KBY27_15090</name>
</gene>
<evidence type="ECO:0000256" key="3">
    <source>
        <dbReference type="ARBA" id="ARBA00023125"/>
    </source>
</evidence>
<protein>
    <submittedName>
        <fullName evidence="6">LysR family transcriptional regulator</fullName>
    </submittedName>
</protein>
<dbReference type="Pfam" id="PF00126">
    <property type="entry name" value="HTH_1"/>
    <property type="match status" value="1"/>
</dbReference>
<organism evidence="6 7">
    <name type="scientific">Ruegeria pomeroyi</name>
    <dbReference type="NCBI Taxonomy" id="89184"/>
    <lineage>
        <taxon>Bacteria</taxon>
        <taxon>Pseudomonadati</taxon>
        <taxon>Pseudomonadota</taxon>
        <taxon>Alphaproteobacteria</taxon>
        <taxon>Rhodobacterales</taxon>
        <taxon>Roseobacteraceae</taxon>
        <taxon>Ruegeria</taxon>
    </lineage>
</organism>
<dbReference type="SUPFAM" id="SSF53850">
    <property type="entry name" value="Periplasmic binding protein-like II"/>
    <property type="match status" value="1"/>
</dbReference>
<dbReference type="InterPro" id="IPR036388">
    <property type="entry name" value="WH-like_DNA-bd_sf"/>
</dbReference>
<evidence type="ECO:0000256" key="4">
    <source>
        <dbReference type="ARBA" id="ARBA00023163"/>
    </source>
</evidence>
<dbReference type="GO" id="GO:0003700">
    <property type="term" value="F:DNA-binding transcription factor activity"/>
    <property type="evidence" value="ECO:0007669"/>
    <property type="project" value="InterPro"/>
</dbReference>
<evidence type="ECO:0000259" key="5">
    <source>
        <dbReference type="PROSITE" id="PS50931"/>
    </source>
</evidence>
<dbReference type="PROSITE" id="PS50931">
    <property type="entry name" value="HTH_LYSR"/>
    <property type="match status" value="1"/>
</dbReference>
<dbReference type="Pfam" id="PF03466">
    <property type="entry name" value="LysR_substrate"/>
    <property type="match status" value="1"/>
</dbReference>
<dbReference type="GO" id="GO:0043565">
    <property type="term" value="F:sequence-specific DNA binding"/>
    <property type="evidence" value="ECO:0007669"/>
    <property type="project" value="TreeGrafter"/>
</dbReference>
<dbReference type="InterPro" id="IPR036390">
    <property type="entry name" value="WH_DNA-bd_sf"/>
</dbReference>
<keyword evidence="3" id="KW-0238">DNA-binding</keyword>
<sequence>MRGVRVDLNDAFYFVQVVEKGGFSAASRSLDIPKSRLSRRVRQLEDDLGARLLQRTSRIVSTTEVGAEYYRHAKDALARFEIAETAVRRKTNAIEGTVTVSCSVGMAQFGLDQVLPRFLQDNPGVTVVQRVSNQMEDLIKGGIDVSVRGHMETLPDSSLVQTRLARVEWHLFCSPELHDSLDRTDDPVALTDHPALVLGRPGATHQWVLTGGEGQTASVPCRVRLASDDMSTLKNAAALSLGLVALPAYVCRSEVAAGSLVRVLPGWTAGRPQISLLMPSRRGVLPACKAFLDHLKKEMPAVLAGGAGQPNVKSQK</sequence>
<name>A0A9Q3WM60_9RHOB</name>
<reference evidence="6" key="1">
    <citation type="journal article" date="2021" name="Environ. Microbiol.">
        <title>Cryptic niche differentiation of novel sediment ecotypes of Rugeria pomeroyi correlates with nitrate respiration.</title>
        <authorList>
            <person name="Lin X."/>
            <person name="McNichol J."/>
            <person name="Chu X."/>
            <person name="Qian Y."/>
            <person name="Luo H."/>
        </authorList>
    </citation>
    <scope>NUCLEOTIDE SEQUENCE</scope>
    <source>
        <strain evidence="6">SZCCDBB064</strain>
    </source>
</reference>
<dbReference type="FunFam" id="1.10.10.10:FF:000001">
    <property type="entry name" value="LysR family transcriptional regulator"/>
    <property type="match status" value="1"/>
</dbReference>
<dbReference type="PANTHER" id="PTHR30537:SF31">
    <property type="entry name" value="TRANSCRIPTIONAL REGULATOR, LYSR FAMILY"/>
    <property type="match status" value="1"/>
</dbReference>
<dbReference type="Gene3D" id="3.40.190.290">
    <property type="match status" value="1"/>
</dbReference>
<dbReference type="InterPro" id="IPR005119">
    <property type="entry name" value="LysR_subst-bd"/>
</dbReference>
<dbReference type="PANTHER" id="PTHR30537">
    <property type="entry name" value="HTH-TYPE TRANSCRIPTIONAL REGULATOR"/>
    <property type="match status" value="1"/>
</dbReference>
<evidence type="ECO:0000256" key="1">
    <source>
        <dbReference type="ARBA" id="ARBA00009437"/>
    </source>
</evidence>
<comment type="similarity">
    <text evidence="1">Belongs to the LysR transcriptional regulatory family.</text>
</comment>